<evidence type="ECO:0000256" key="1">
    <source>
        <dbReference type="ARBA" id="ARBA00008987"/>
    </source>
</evidence>
<keyword evidence="5" id="KW-1015">Disulfide bond</keyword>
<keyword evidence="6" id="KW-0676">Redox-active center</keyword>
<reference evidence="10" key="2">
    <citation type="submission" date="2016-08" db="EMBL/GenBank/DDBJ databases">
        <authorList>
            <person name="Holder M.E."/>
            <person name="Ajami N.J."/>
            <person name="Petrosino J.F."/>
        </authorList>
    </citation>
    <scope>NUCLEOTIDE SEQUENCE [LARGE SCALE GENOMIC DNA]</scope>
    <source>
        <strain evidence="10">F0677</strain>
    </source>
</reference>
<dbReference type="Gene3D" id="3.40.30.10">
    <property type="entry name" value="Glutaredoxin"/>
    <property type="match status" value="1"/>
</dbReference>
<dbReference type="PRINTS" id="PR00421">
    <property type="entry name" value="THIOREDOXIN"/>
</dbReference>
<dbReference type="PROSITE" id="PS00194">
    <property type="entry name" value="THIOREDOXIN_1"/>
    <property type="match status" value="1"/>
</dbReference>
<dbReference type="OrthoDB" id="9790390at2"/>
<dbReference type="PROSITE" id="PS51354">
    <property type="entry name" value="GLUTAREDOXIN_2"/>
    <property type="match status" value="1"/>
</dbReference>
<sequence>MINKLTGVENFDKAIAKGDVIVGFSAPWCGYCRKIRPVMEKLSEEMDIPFYGINCDDDQELARRYKVETIPNIFYFRDGKPIDNIIGYGTVGYKELKDFFAKNSIK</sequence>
<dbReference type="Proteomes" id="UP000266262">
    <property type="component" value="Unassembled WGS sequence"/>
</dbReference>
<dbReference type="Pfam" id="PF00085">
    <property type="entry name" value="Thioredoxin"/>
    <property type="match status" value="1"/>
</dbReference>
<keyword evidence="11" id="KW-1185">Reference proteome</keyword>
<dbReference type="GO" id="GO:0005737">
    <property type="term" value="C:cytoplasm"/>
    <property type="evidence" value="ECO:0007669"/>
    <property type="project" value="TreeGrafter"/>
</dbReference>
<accession>A0A1B3WDM5</accession>
<dbReference type="STRING" id="39950.BCB69_03215"/>
<gene>
    <name evidence="8" type="ORF">BCB69_03215</name>
    <name evidence="9" type="ORF">DX915_06125</name>
</gene>
<evidence type="ECO:0000313" key="9">
    <source>
        <dbReference type="EMBL" id="RID95032.1"/>
    </source>
</evidence>
<evidence type="ECO:0000313" key="10">
    <source>
        <dbReference type="Proteomes" id="UP000094757"/>
    </source>
</evidence>
<evidence type="ECO:0000313" key="8">
    <source>
        <dbReference type="EMBL" id="AOH39061.1"/>
    </source>
</evidence>
<dbReference type="AlphaFoldDB" id="A0A1B3WDM5"/>
<keyword evidence="3" id="KW-0813">Transport</keyword>
<dbReference type="CDD" id="cd02947">
    <property type="entry name" value="TRX_family"/>
    <property type="match status" value="1"/>
</dbReference>
<dbReference type="InterPro" id="IPR013766">
    <property type="entry name" value="Thioredoxin_domain"/>
</dbReference>
<protein>
    <recommendedName>
        <fullName evidence="2">Thioredoxin</fullName>
    </recommendedName>
</protein>
<comment type="similarity">
    <text evidence="1">Belongs to the thioredoxin family.</text>
</comment>
<dbReference type="RefSeq" id="WP_022513630.1">
    <property type="nucleotide sequence ID" value="NZ_CP017037.1"/>
</dbReference>
<evidence type="ECO:0000313" key="11">
    <source>
        <dbReference type="Proteomes" id="UP000266262"/>
    </source>
</evidence>
<dbReference type="SUPFAM" id="SSF52833">
    <property type="entry name" value="Thioredoxin-like"/>
    <property type="match status" value="1"/>
</dbReference>
<dbReference type="PANTHER" id="PTHR45663:SF11">
    <property type="entry name" value="GEO12009P1"/>
    <property type="match status" value="1"/>
</dbReference>
<dbReference type="EMBL" id="CP017037">
    <property type="protein sequence ID" value="AOH39061.1"/>
    <property type="molecule type" value="Genomic_DNA"/>
</dbReference>
<organism evidence="8 10">
    <name type="scientific">Dialister pneumosintes</name>
    <dbReference type="NCBI Taxonomy" id="39950"/>
    <lineage>
        <taxon>Bacteria</taxon>
        <taxon>Bacillati</taxon>
        <taxon>Bacillota</taxon>
        <taxon>Negativicutes</taxon>
        <taxon>Veillonellales</taxon>
        <taxon>Veillonellaceae</taxon>
        <taxon>Dialister</taxon>
    </lineage>
</organism>
<reference evidence="8" key="1">
    <citation type="submission" date="2016-08" db="EMBL/GenBank/DDBJ databases">
        <authorList>
            <person name="Seilhamer J.J."/>
        </authorList>
    </citation>
    <scope>NUCLEOTIDE SEQUENCE [LARGE SCALE GENOMIC DNA]</scope>
    <source>
        <strain evidence="8">F0677</strain>
    </source>
</reference>
<evidence type="ECO:0000256" key="5">
    <source>
        <dbReference type="ARBA" id="ARBA00023157"/>
    </source>
</evidence>
<dbReference type="InterPro" id="IPR017937">
    <property type="entry name" value="Thioredoxin_CS"/>
</dbReference>
<dbReference type="GO" id="GO:0015035">
    <property type="term" value="F:protein-disulfide reductase activity"/>
    <property type="evidence" value="ECO:0007669"/>
    <property type="project" value="TreeGrafter"/>
</dbReference>
<evidence type="ECO:0000259" key="7">
    <source>
        <dbReference type="PROSITE" id="PS51352"/>
    </source>
</evidence>
<dbReference type="EMBL" id="QWKU01000001">
    <property type="protein sequence ID" value="RID95032.1"/>
    <property type="molecule type" value="Genomic_DNA"/>
</dbReference>
<evidence type="ECO:0000256" key="6">
    <source>
        <dbReference type="ARBA" id="ARBA00023284"/>
    </source>
</evidence>
<dbReference type="PROSITE" id="PS51352">
    <property type="entry name" value="THIOREDOXIN_2"/>
    <property type="match status" value="1"/>
</dbReference>
<keyword evidence="4" id="KW-0249">Electron transport</keyword>
<reference evidence="9 11" key="3">
    <citation type="submission" date="2018-08" db="EMBL/GenBank/DDBJ databases">
        <title>Draft genome sequence of Dialister pneumosintes KCOM 1685.</title>
        <authorList>
            <person name="Kook J.-K."/>
            <person name="Park S.-N."/>
            <person name="Lim Y.K."/>
        </authorList>
    </citation>
    <scope>NUCLEOTIDE SEQUENCE [LARGE SCALE GENOMIC DNA]</scope>
    <source>
        <strain evidence="9 11">KCOM 1685</strain>
    </source>
</reference>
<name>A0A1B3WDM5_9FIRM</name>
<dbReference type="InterPro" id="IPR036249">
    <property type="entry name" value="Thioredoxin-like_sf"/>
</dbReference>
<feature type="domain" description="Thioredoxin" evidence="7">
    <location>
        <begin position="1"/>
        <end position="106"/>
    </location>
</feature>
<dbReference type="KEGG" id="dpn:BCB69_03215"/>
<evidence type="ECO:0000256" key="4">
    <source>
        <dbReference type="ARBA" id="ARBA00022982"/>
    </source>
</evidence>
<proteinExistence type="inferred from homology"/>
<dbReference type="PANTHER" id="PTHR45663">
    <property type="entry name" value="GEO12009P1"/>
    <property type="match status" value="1"/>
</dbReference>
<evidence type="ECO:0000256" key="3">
    <source>
        <dbReference type="ARBA" id="ARBA00022448"/>
    </source>
</evidence>
<evidence type="ECO:0000256" key="2">
    <source>
        <dbReference type="ARBA" id="ARBA00020570"/>
    </source>
</evidence>
<dbReference type="Proteomes" id="UP000094757">
    <property type="component" value="Chromosome"/>
</dbReference>